<gene>
    <name evidence="1" type="ORF">YH66_10265</name>
</gene>
<reference evidence="1 2" key="1">
    <citation type="submission" date="2015-04" db="EMBL/GenBank/DDBJ databases">
        <title>Complete Genome Sequence of Brevibacterium flavum ATCC 15168.</title>
        <authorList>
            <person name="Ahn J."/>
            <person name="Park G."/>
            <person name="Jeon W."/>
            <person name="Jang Y."/>
            <person name="Jang M."/>
            <person name="Lee H."/>
            <person name="Lee H."/>
        </authorList>
    </citation>
    <scope>NUCLEOTIDE SEQUENCE [LARGE SCALE GENOMIC DNA]</scope>
    <source>
        <strain evidence="1 2">ATCC 15168</strain>
    </source>
</reference>
<evidence type="ECO:0000313" key="2">
    <source>
        <dbReference type="Proteomes" id="UP000034037"/>
    </source>
</evidence>
<name>A0A0F6Z5W6_9CORY</name>
<accession>A0A0F6Z5W6</accession>
<protein>
    <recommendedName>
        <fullName evidence="3">Glycogen debranching protein</fullName>
    </recommendedName>
</protein>
<proteinExistence type="predicted"/>
<dbReference type="EMBL" id="CP011309">
    <property type="protein sequence ID" value="AKF27908.1"/>
    <property type="molecule type" value="Genomic_DNA"/>
</dbReference>
<dbReference type="PATRIC" id="fig|92706.3.peg.2153"/>
<dbReference type="RefSeq" id="WP_003862015.1">
    <property type="nucleotide sequence ID" value="NZ_CP011309.1"/>
</dbReference>
<sequence>MKVAIRASKIQPRLHNHQWAHTARLSTDGFCDNPAMLNLSHDLCMGLHSGKVTLSYRALAEVGLTTRQAWDQSATNLLKCATTPEGIRFDLRDAETTTTIASSALEIRVPGAPITAWLAHPQTFTVLNRHLELRLGPAPLYLAPNSHTLIAIPAGDPGIFEFERWARSLLEVGGVEGIVDKLLVYRHGFPCPYQPAFVALAA</sequence>
<keyword evidence="2" id="KW-1185">Reference proteome</keyword>
<dbReference type="Proteomes" id="UP000034037">
    <property type="component" value="Chromosome"/>
</dbReference>
<dbReference type="HOGENOM" id="CLU_103273_0_0_11"/>
<evidence type="ECO:0000313" key="1">
    <source>
        <dbReference type="EMBL" id="AKF27908.1"/>
    </source>
</evidence>
<evidence type="ECO:0008006" key="3">
    <source>
        <dbReference type="Google" id="ProtNLM"/>
    </source>
</evidence>
<dbReference type="AlphaFoldDB" id="A0A0F6Z5W6"/>
<organism evidence="1 2">
    <name type="scientific">[Brevibacterium] flavum</name>
    <dbReference type="NCBI Taxonomy" id="92706"/>
    <lineage>
        <taxon>Bacteria</taxon>
        <taxon>Bacillati</taxon>
        <taxon>Actinomycetota</taxon>
        <taxon>Actinomycetes</taxon>
        <taxon>Mycobacteriales</taxon>
        <taxon>Corynebacteriaceae</taxon>
        <taxon>Corynebacterium</taxon>
    </lineage>
</organism>